<dbReference type="EMBL" id="CAJNOB010000011">
    <property type="protein sequence ID" value="CAF0695318.1"/>
    <property type="molecule type" value="Genomic_DNA"/>
</dbReference>
<name>A0A8J2BNY4_9BACT</name>
<accession>A0A8J2BNY4</accession>
<dbReference type="RefSeq" id="WP_174583085.1">
    <property type="nucleotide sequence ID" value="NZ_CAJNOB010000011.1"/>
</dbReference>
<keyword evidence="2" id="KW-1185">Reference proteome</keyword>
<protein>
    <submittedName>
        <fullName evidence="1">Uncharacterized protein</fullName>
    </submittedName>
</protein>
<dbReference type="Proteomes" id="UP000663859">
    <property type="component" value="Unassembled WGS sequence"/>
</dbReference>
<comment type="caution">
    <text evidence="1">The sequence shown here is derived from an EMBL/GenBank/DDBJ whole genome shotgun (WGS) entry which is preliminary data.</text>
</comment>
<evidence type="ECO:0000313" key="2">
    <source>
        <dbReference type="Proteomes" id="UP000663859"/>
    </source>
</evidence>
<proteinExistence type="predicted"/>
<organism evidence="1 2">
    <name type="scientific">Candidatus Methylacidithermus pantelleriae</name>
    <dbReference type="NCBI Taxonomy" id="2744239"/>
    <lineage>
        <taxon>Bacteria</taxon>
        <taxon>Pseudomonadati</taxon>
        <taxon>Verrucomicrobiota</taxon>
        <taxon>Methylacidiphilae</taxon>
        <taxon>Methylacidiphilales</taxon>
        <taxon>Methylacidiphilaceae</taxon>
        <taxon>Candidatus Methylacidithermus</taxon>
    </lineage>
</organism>
<sequence length="90" mass="10252">MSYRFVRDRRRGWWAFAKRRGGDHLALVETDHFGGSVDLRRIGWNLDGKSEQEGKGIFSNAGKEIARASAGLGKLLLIKRLDLRKRKARA</sequence>
<reference evidence="1" key="1">
    <citation type="submission" date="2021-02" db="EMBL/GenBank/DDBJ databases">
        <authorList>
            <person name="Cremers G."/>
            <person name="Picone N."/>
        </authorList>
    </citation>
    <scope>NUCLEOTIDE SEQUENCE</scope>
    <source>
        <strain evidence="1">PQ17</strain>
    </source>
</reference>
<dbReference type="AlphaFoldDB" id="A0A8J2BNY4"/>
<evidence type="ECO:0000313" key="1">
    <source>
        <dbReference type="EMBL" id="CAF0695318.1"/>
    </source>
</evidence>
<gene>
    <name evidence="1" type="ORF">MPNT_190002</name>
</gene>